<reference evidence="8 9" key="1">
    <citation type="submission" date="2018-12" db="EMBL/GenBank/DDBJ databases">
        <authorList>
            <person name="Criscuolo A."/>
        </authorList>
    </citation>
    <scope>NUCLEOTIDE SEQUENCE [LARGE SCALE GENOMIC DNA]</scope>
    <source>
        <strain evidence="8">ACIP1116281</strain>
    </source>
</reference>
<dbReference type="InterPro" id="IPR005467">
    <property type="entry name" value="His_kinase_dom"/>
</dbReference>
<dbReference type="InterPro" id="IPR036890">
    <property type="entry name" value="HATPase_C_sf"/>
</dbReference>
<dbReference type="Pfam" id="PF02518">
    <property type="entry name" value="HATPase_c"/>
    <property type="match status" value="1"/>
</dbReference>
<dbReference type="Gene3D" id="3.30.565.10">
    <property type="entry name" value="Histidine kinase-like ATPase, C-terminal domain"/>
    <property type="match status" value="1"/>
</dbReference>
<feature type="transmembrane region" description="Helical" evidence="6">
    <location>
        <begin position="371"/>
        <end position="394"/>
    </location>
</feature>
<evidence type="ECO:0000256" key="1">
    <source>
        <dbReference type="ARBA" id="ARBA00000085"/>
    </source>
</evidence>
<dbReference type="PANTHER" id="PTHR24421:SF10">
    <property type="entry name" value="NITRATE_NITRITE SENSOR PROTEIN NARQ"/>
    <property type="match status" value="1"/>
</dbReference>
<dbReference type="EMBL" id="UZWD01000033">
    <property type="protein sequence ID" value="VDS05522.1"/>
    <property type="molecule type" value="Genomic_DNA"/>
</dbReference>
<keyword evidence="9" id="KW-1185">Reference proteome</keyword>
<sequence length="743" mass="80135">MRPAFATPGLLLIIVAAFCAAMSFFVISAGTMSVPWFGIKLAAAPDGQGVVIAGYSDLAYFPEPQPRIGARVEAISIPGGAPVPIEALDILPEPDSLSSYAEINAFFARQSLLNALLANPQEKIEIHAIDPLDGTRSVTSAFVEFRPFFALPDGFWVQLLTGIGAVMIAGWVWALRPRKLAPMLFLVSALGMMMSTATSAIYANRALAIDGNLFSILQPINSIGAVTFGVAMIGLLLIYPVQLVRFAWLWLLLPVQAGMMFLIVTQTGFGPSQLYIYIAAATLVILGAIAAQWWQTRHDPAERAALGWLGLSIAVGCLAYTVFGALPILLDLPIGIPQTHVTGVLIVIYAGLALGIARYRLFELGDWAYRILFYTSGAILMLLIDMALIVVLNFDAAPALGLSLALVAFVYLPLRDWVWRRLTARRRLPQHELFSAALDVAFAPSPEESDQRWRALLARLFDPLEIEATAPVTTPVAQDDGLILDLPAVGNSPPLRLTFPHSGRGLFSPADVKLATNLVTLTERAEESRQAYMRGVGEERRRMARDLHDDVGARLLTGLHTADERTRPTLQAALSDIRAIVSGLAGEEAELERVLAEIRHEAARRLEAAGIALDWPLPETEAPPFRLDYRIHKALTSAVREIVSNVIRHSGATELVVTPEQHANRLTLRFADNGAGLPPAALKGETTGYGLRSLRQRIEDLGGSVSIGNGVGTTIVLSLTLTLAANPPEPGVQAAMAALDSPP</sequence>
<keyword evidence="6" id="KW-0812">Transmembrane</keyword>
<keyword evidence="6" id="KW-0472">Membrane</keyword>
<evidence type="ECO:0000313" key="9">
    <source>
        <dbReference type="Proteomes" id="UP000268844"/>
    </source>
</evidence>
<dbReference type="OrthoDB" id="9797605at2"/>
<feature type="transmembrane region" description="Helical" evidence="6">
    <location>
        <begin position="155"/>
        <end position="175"/>
    </location>
</feature>
<keyword evidence="3 8" id="KW-0808">Transferase</keyword>
<dbReference type="PROSITE" id="PS50109">
    <property type="entry name" value="HIS_KIN"/>
    <property type="match status" value="1"/>
</dbReference>
<feature type="domain" description="Histidine kinase" evidence="7">
    <location>
        <begin position="542"/>
        <end position="723"/>
    </location>
</feature>
<evidence type="ECO:0000256" key="2">
    <source>
        <dbReference type="ARBA" id="ARBA00012438"/>
    </source>
</evidence>
<dbReference type="SMART" id="SM00387">
    <property type="entry name" value="HATPase_c"/>
    <property type="match status" value="1"/>
</dbReference>
<dbReference type="SUPFAM" id="SSF55874">
    <property type="entry name" value="ATPase domain of HSP90 chaperone/DNA topoisomerase II/histidine kinase"/>
    <property type="match status" value="1"/>
</dbReference>
<evidence type="ECO:0000256" key="4">
    <source>
        <dbReference type="ARBA" id="ARBA00022777"/>
    </source>
</evidence>
<dbReference type="PANTHER" id="PTHR24421">
    <property type="entry name" value="NITRATE/NITRITE SENSOR PROTEIN NARX-RELATED"/>
    <property type="match status" value="1"/>
</dbReference>
<dbReference type="AlphaFoldDB" id="A0A447IDK1"/>
<accession>A0A447IDK1</accession>
<keyword evidence="4 8" id="KW-0418">Kinase</keyword>
<evidence type="ECO:0000313" key="8">
    <source>
        <dbReference type="EMBL" id="VDS05522.1"/>
    </source>
</evidence>
<feature type="transmembrane region" description="Helical" evidence="6">
    <location>
        <begin position="341"/>
        <end position="359"/>
    </location>
</feature>
<name>A0A447IDK1_9HYPH</name>
<dbReference type="CDD" id="cd16917">
    <property type="entry name" value="HATPase_UhpB-NarQ-NarX-like"/>
    <property type="match status" value="1"/>
</dbReference>
<dbReference type="GO" id="GO:0000160">
    <property type="term" value="P:phosphorelay signal transduction system"/>
    <property type="evidence" value="ECO:0007669"/>
    <property type="project" value="UniProtKB-KW"/>
</dbReference>
<comment type="catalytic activity">
    <reaction evidence="1">
        <text>ATP + protein L-histidine = ADP + protein N-phospho-L-histidine.</text>
        <dbReference type="EC" id="2.7.13.3"/>
    </reaction>
</comment>
<feature type="transmembrane region" description="Helical" evidence="6">
    <location>
        <begin position="306"/>
        <end position="329"/>
    </location>
</feature>
<evidence type="ECO:0000256" key="6">
    <source>
        <dbReference type="SAM" id="Phobius"/>
    </source>
</evidence>
<feature type="transmembrane region" description="Helical" evidence="6">
    <location>
        <begin position="223"/>
        <end position="241"/>
    </location>
</feature>
<organism evidence="8 9">
    <name type="scientific">Devosia equisanguinis</name>
    <dbReference type="NCBI Taxonomy" id="2490941"/>
    <lineage>
        <taxon>Bacteria</taxon>
        <taxon>Pseudomonadati</taxon>
        <taxon>Pseudomonadota</taxon>
        <taxon>Alphaproteobacteria</taxon>
        <taxon>Hyphomicrobiales</taxon>
        <taxon>Devosiaceae</taxon>
        <taxon>Devosia</taxon>
    </lineage>
</organism>
<dbReference type="GO" id="GO:0004673">
    <property type="term" value="F:protein histidine kinase activity"/>
    <property type="evidence" value="ECO:0007669"/>
    <property type="project" value="UniProtKB-EC"/>
</dbReference>
<feature type="transmembrane region" description="Helical" evidence="6">
    <location>
        <begin position="182"/>
        <end position="203"/>
    </location>
</feature>
<dbReference type="Proteomes" id="UP000268844">
    <property type="component" value="Unassembled WGS sequence"/>
</dbReference>
<protein>
    <recommendedName>
        <fullName evidence="2">histidine kinase</fullName>
        <ecNumber evidence="2">2.7.13.3</ecNumber>
    </recommendedName>
</protein>
<feature type="transmembrane region" description="Helical" evidence="6">
    <location>
        <begin position="275"/>
        <end position="294"/>
    </location>
</feature>
<feature type="transmembrane region" description="Helical" evidence="6">
    <location>
        <begin position="248"/>
        <end position="269"/>
    </location>
</feature>
<proteinExistence type="predicted"/>
<dbReference type="EC" id="2.7.13.3" evidence="2"/>
<keyword evidence="5" id="KW-0902">Two-component regulatory system</keyword>
<dbReference type="InterPro" id="IPR050482">
    <property type="entry name" value="Sensor_HK_TwoCompSys"/>
</dbReference>
<gene>
    <name evidence="8" type="primary">desK</name>
    <name evidence="8" type="ORF">DEVEQU_02664</name>
</gene>
<evidence type="ECO:0000256" key="5">
    <source>
        <dbReference type="ARBA" id="ARBA00023012"/>
    </source>
</evidence>
<evidence type="ECO:0000256" key="3">
    <source>
        <dbReference type="ARBA" id="ARBA00022679"/>
    </source>
</evidence>
<feature type="transmembrane region" description="Helical" evidence="6">
    <location>
        <begin position="400"/>
        <end position="418"/>
    </location>
</feature>
<dbReference type="RefSeq" id="WP_126151063.1">
    <property type="nucleotide sequence ID" value="NZ_JBHTMH010000002.1"/>
</dbReference>
<evidence type="ECO:0000259" key="7">
    <source>
        <dbReference type="PROSITE" id="PS50109"/>
    </source>
</evidence>
<dbReference type="InterPro" id="IPR003594">
    <property type="entry name" value="HATPase_dom"/>
</dbReference>
<keyword evidence="6" id="KW-1133">Transmembrane helix</keyword>